<feature type="non-terminal residue" evidence="2">
    <location>
        <position position="191"/>
    </location>
</feature>
<feature type="region of interest" description="Disordered" evidence="1">
    <location>
        <begin position="158"/>
        <end position="191"/>
    </location>
</feature>
<name>A0ABQ9G825_9NEOP</name>
<comment type="caution">
    <text evidence="2">The sequence shown here is derived from an EMBL/GenBank/DDBJ whole genome shotgun (WGS) entry which is preliminary data.</text>
</comment>
<organism evidence="2 3">
    <name type="scientific">Dryococelus australis</name>
    <dbReference type="NCBI Taxonomy" id="614101"/>
    <lineage>
        <taxon>Eukaryota</taxon>
        <taxon>Metazoa</taxon>
        <taxon>Ecdysozoa</taxon>
        <taxon>Arthropoda</taxon>
        <taxon>Hexapoda</taxon>
        <taxon>Insecta</taxon>
        <taxon>Pterygota</taxon>
        <taxon>Neoptera</taxon>
        <taxon>Polyneoptera</taxon>
        <taxon>Phasmatodea</taxon>
        <taxon>Verophasmatodea</taxon>
        <taxon>Anareolatae</taxon>
        <taxon>Phasmatidae</taxon>
        <taxon>Eurycanthinae</taxon>
        <taxon>Dryococelus</taxon>
    </lineage>
</organism>
<evidence type="ECO:0000313" key="2">
    <source>
        <dbReference type="EMBL" id="KAJ8868428.1"/>
    </source>
</evidence>
<dbReference type="Proteomes" id="UP001159363">
    <property type="component" value="Chromosome 13"/>
</dbReference>
<protein>
    <submittedName>
        <fullName evidence="2">Uncharacterized protein</fullName>
    </submittedName>
</protein>
<keyword evidence="3" id="KW-1185">Reference proteome</keyword>
<reference evidence="2 3" key="1">
    <citation type="submission" date="2023-02" db="EMBL/GenBank/DDBJ databases">
        <title>LHISI_Scaffold_Assembly.</title>
        <authorList>
            <person name="Stuart O.P."/>
            <person name="Cleave R."/>
            <person name="Magrath M.J.L."/>
            <person name="Mikheyev A.S."/>
        </authorList>
    </citation>
    <scope>NUCLEOTIDE SEQUENCE [LARGE SCALE GENOMIC DNA]</scope>
    <source>
        <strain evidence="2">Daus_M_001</strain>
        <tissue evidence="2">Leg muscle</tissue>
    </source>
</reference>
<sequence>MLTTSRMETTDTDDNREGISQKRIVYFCVTIGHVPSGSLDREIHQHHVDQLTHRPANEEMSCVPAKFIEQVETVFRKSTNTDHRWGSKNVNVPGRPEQRLSESPFKGFPEASRDGVSDVAVERVRAAHDSGPPPLAVSGTVSVTDMAAALDMKVSTDNAAAPHNLIPQPQEGPGDHHSRNTSVPKQSTFTT</sequence>
<feature type="region of interest" description="Disordered" evidence="1">
    <location>
        <begin position="85"/>
        <end position="114"/>
    </location>
</feature>
<evidence type="ECO:0000313" key="3">
    <source>
        <dbReference type="Proteomes" id="UP001159363"/>
    </source>
</evidence>
<gene>
    <name evidence="2" type="ORF">PR048_029944</name>
</gene>
<dbReference type="EMBL" id="JARBHB010000014">
    <property type="protein sequence ID" value="KAJ8868428.1"/>
    <property type="molecule type" value="Genomic_DNA"/>
</dbReference>
<evidence type="ECO:0000256" key="1">
    <source>
        <dbReference type="SAM" id="MobiDB-lite"/>
    </source>
</evidence>
<accession>A0ABQ9G825</accession>
<proteinExistence type="predicted"/>
<feature type="compositionally biased region" description="Polar residues" evidence="1">
    <location>
        <begin position="180"/>
        <end position="191"/>
    </location>
</feature>